<evidence type="ECO:0000313" key="5">
    <source>
        <dbReference type="Proteomes" id="UP000028349"/>
    </source>
</evidence>
<dbReference type="RefSeq" id="WP_034716019.1">
    <property type="nucleotide sequence ID" value="NZ_FOIX01000002.1"/>
</dbReference>
<evidence type="ECO:0000256" key="1">
    <source>
        <dbReference type="PROSITE-ProRule" id="PRU00473"/>
    </source>
</evidence>
<dbReference type="InterPro" id="IPR050330">
    <property type="entry name" value="Bact_OuterMem_StrucFunc"/>
</dbReference>
<dbReference type="KEGG" id="cant:NCTC13489_00571"/>
<evidence type="ECO:0000259" key="2">
    <source>
        <dbReference type="PROSITE" id="PS51123"/>
    </source>
</evidence>
<accession>A0A448NNU7</accession>
<sequence length="426" mass="44471">MALNIIDLIKGQLGPALISQAASQLGESESGISKAISGLLPAVVGGMANNADKPGVLDAITGASSSNMLGDLLGGSSNNSLITTVLTAIFGDKIGGIANAISTFSGVSSSSSNSLLNMVTSATLGSVGKYATDNNLGSTGITSLLNDQKGIVSSLLPAGLSLASLGIGNMFGGPDAENVKVTSFDQPKVEVNRGGNVHTTPTPDNNNNEGGSIWKWLLPLLLLGVAGWFLWNNYNKDKTEEVVTTDNTEIVADSTADMVNDSAMMVTPVREVTDIDLNGKMIKGYANGMEASMINFLKGDNYKNADDAALKDIWYNFDNVNFKMGSATELEMGSEGQIQNLAAILKSYPDAKIKIGGYTDMTGDAAQNKDLSQKRADHIKSELSKLGVTAQVVGAEGYGSEFAKVAATASDSERASDRKMAVRFTK</sequence>
<gene>
    <name evidence="4" type="primary">oprF_1</name>
    <name evidence="3" type="ORF">HY04_00245</name>
    <name evidence="4" type="ORF">NCTC13489_00571</name>
</gene>
<dbReference type="Proteomes" id="UP000028349">
    <property type="component" value="Unassembled WGS sequence"/>
</dbReference>
<keyword evidence="5" id="KW-1185">Reference proteome</keyword>
<dbReference type="InterPro" id="IPR009282">
    <property type="entry name" value="DUF937"/>
</dbReference>
<dbReference type="AlphaFoldDB" id="A0A448NNU7"/>
<reference evidence="3 5" key="1">
    <citation type="submission" date="2014-07" db="EMBL/GenBank/DDBJ databases">
        <authorList>
            <person name="Pisani N.G."/>
            <person name="Newman J.D."/>
        </authorList>
    </citation>
    <scope>NUCLEOTIDE SEQUENCE [LARGE SCALE GENOMIC DNA]</scope>
    <source>
        <strain evidence="3 5">LMG 24720</strain>
    </source>
</reference>
<keyword evidence="3" id="KW-0282">Flagellum</keyword>
<proteinExistence type="predicted"/>
<dbReference type="InterPro" id="IPR036737">
    <property type="entry name" value="OmpA-like_sf"/>
</dbReference>
<evidence type="ECO:0000313" key="4">
    <source>
        <dbReference type="EMBL" id="VEH96705.1"/>
    </source>
</evidence>
<dbReference type="Pfam" id="PF00691">
    <property type="entry name" value="OmpA"/>
    <property type="match status" value="1"/>
</dbReference>
<keyword evidence="3" id="KW-0969">Cilium</keyword>
<dbReference type="EMBL" id="JPEP01000001">
    <property type="protein sequence ID" value="KEY19701.1"/>
    <property type="molecule type" value="Genomic_DNA"/>
</dbReference>
<dbReference type="Proteomes" id="UP000270036">
    <property type="component" value="Chromosome"/>
</dbReference>
<dbReference type="STRING" id="266748.HY04_00245"/>
<organism evidence="4 6">
    <name type="scientific">Kaistella antarctica</name>
    <dbReference type="NCBI Taxonomy" id="266748"/>
    <lineage>
        <taxon>Bacteria</taxon>
        <taxon>Pseudomonadati</taxon>
        <taxon>Bacteroidota</taxon>
        <taxon>Flavobacteriia</taxon>
        <taxon>Flavobacteriales</taxon>
        <taxon>Weeksellaceae</taxon>
        <taxon>Chryseobacterium group</taxon>
        <taxon>Kaistella</taxon>
    </lineage>
</organism>
<dbReference type="InterPro" id="IPR006665">
    <property type="entry name" value="OmpA-like"/>
</dbReference>
<protein>
    <submittedName>
        <fullName evidence="3">Flagellar motor protein MotB</fullName>
    </submittedName>
    <submittedName>
        <fullName evidence="4">Root adhesin</fullName>
    </submittedName>
</protein>
<feature type="domain" description="OmpA-like" evidence="2">
    <location>
        <begin position="309"/>
        <end position="426"/>
    </location>
</feature>
<dbReference type="PANTHER" id="PTHR30329:SF21">
    <property type="entry name" value="LIPOPROTEIN YIAD-RELATED"/>
    <property type="match status" value="1"/>
</dbReference>
<keyword evidence="3" id="KW-0966">Cell projection</keyword>
<dbReference type="CDD" id="cd07185">
    <property type="entry name" value="OmpA_C-like"/>
    <property type="match status" value="1"/>
</dbReference>
<reference evidence="4 6" key="2">
    <citation type="submission" date="2018-12" db="EMBL/GenBank/DDBJ databases">
        <authorList>
            <consortium name="Pathogen Informatics"/>
        </authorList>
    </citation>
    <scope>NUCLEOTIDE SEQUENCE [LARGE SCALE GENOMIC DNA]</scope>
    <source>
        <strain evidence="4 6">NCTC13489</strain>
    </source>
</reference>
<dbReference type="Pfam" id="PF06078">
    <property type="entry name" value="DUF937"/>
    <property type="match status" value="1"/>
</dbReference>
<dbReference type="EMBL" id="LR134441">
    <property type="protein sequence ID" value="VEH96705.1"/>
    <property type="molecule type" value="Genomic_DNA"/>
</dbReference>
<evidence type="ECO:0000313" key="6">
    <source>
        <dbReference type="Proteomes" id="UP000270036"/>
    </source>
</evidence>
<dbReference type="SUPFAM" id="SSF103088">
    <property type="entry name" value="OmpA-like"/>
    <property type="match status" value="1"/>
</dbReference>
<dbReference type="PROSITE" id="PS51123">
    <property type="entry name" value="OMPA_2"/>
    <property type="match status" value="1"/>
</dbReference>
<evidence type="ECO:0000313" key="3">
    <source>
        <dbReference type="EMBL" id="KEY19701.1"/>
    </source>
</evidence>
<name>A0A448NNU7_9FLAO</name>
<keyword evidence="1" id="KW-0472">Membrane</keyword>
<dbReference type="OrthoDB" id="9782229at2"/>
<dbReference type="GO" id="GO:0016020">
    <property type="term" value="C:membrane"/>
    <property type="evidence" value="ECO:0007669"/>
    <property type="project" value="UniProtKB-UniRule"/>
</dbReference>
<dbReference type="Gene3D" id="3.30.1330.60">
    <property type="entry name" value="OmpA-like domain"/>
    <property type="match status" value="1"/>
</dbReference>
<dbReference type="PANTHER" id="PTHR30329">
    <property type="entry name" value="STATOR ELEMENT OF FLAGELLAR MOTOR COMPLEX"/>
    <property type="match status" value="1"/>
</dbReference>